<dbReference type="eggNOG" id="COG4886">
    <property type="taxonomic scope" value="Bacteria"/>
</dbReference>
<dbReference type="SUPFAM" id="SSF52075">
    <property type="entry name" value="Outer arm dynein light chain 1"/>
    <property type="match status" value="1"/>
</dbReference>
<dbReference type="InterPro" id="IPR032675">
    <property type="entry name" value="LRR_dom_sf"/>
</dbReference>
<gene>
    <name evidence="3" type="ORF">M23134_07229</name>
</gene>
<dbReference type="PANTHER" id="PTHR48051">
    <property type="match status" value="1"/>
</dbReference>
<name>A1ZX59_MICM2</name>
<dbReference type="AlphaFoldDB" id="A1ZX59"/>
<evidence type="ECO:0000256" key="1">
    <source>
        <dbReference type="ARBA" id="ARBA00022614"/>
    </source>
</evidence>
<protein>
    <submittedName>
        <fullName evidence="3">Cytoplasmic membrane protein</fullName>
    </submittedName>
</protein>
<dbReference type="Gene3D" id="3.80.10.10">
    <property type="entry name" value="Ribonuclease Inhibitor"/>
    <property type="match status" value="1"/>
</dbReference>
<dbReference type="InterPro" id="IPR050216">
    <property type="entry name" value="LRR_domain-containing"/>
</dbReference>
<sequence length="120" mass="13858">MVGCAPKTYTSLEEAMKHPEKVESLTLAWERLRVFPEEILQMKNLQRLNLKNNQLRSLPAEIATLQKLERIDLSNNKFKTLPTGVDKLPKLERLQLMRNPIPKELRAAILKKLPNTAVNF</sequence>
<proteinExistence type="predicted"/>
<dbReference type="GO" id="GO:0005737">
    <property type="term" value="C:cytoplasm"/>
    <property type="evidence" value="ECO:0007669"/>
    <property type="project" value="TreeGrafter"/>
</dbReference>
<accession>A1ZX59</accession>
<dbReference type="EMBL" id="AAWS01000056">
    <property type="protein sequence ID" value="EAY25040.1"/>
    <property type="molecule type" value="Genomic_DNA"/>
</dbReference>
<comment type="caution">
    <text evidence="3">The sequence shown here is derived from an EMBL/GenBank/DDBJ whole genome shotgun (WGS) entry which is preliminary data.</text>
</comment>
<evidence type="ECO:0000256" key="2">
    <source>
        <dbReference type="ARBA" id="ARBA00022737"/>
    </source>
</evidence>
<keyword evidence="4" id="KW-1185">Reference proteome</keyword>
<evidence type="ECO:0000313" key="3">
    <source>
        <dbReference type="EMBL" id="EAY25040.1"/>
    </source>
</evidence>
<dbReference type="Pfam" id="PF13855">
    <property type="entry name" value="LRR_8"/>
    <property type="match status" value="1"/>
</dbReference>
<dbReference type="PROSITE" id="PS51450">
    <property type="entry name" value="LRR"/>
    <property type="match status" value="1"/>
</dbReference>
<keyword evidence="2" id="KW-0677">Repeat</keyword>
<evidence type="ECO:0000313" key="4">
    <source>
        <dbReference type="Proteomes" id="UP000004095"/>
    </source>
</evidence>
<reference evidence="3 4" key="1">
    <citation type="submission" date="2007-01" db="EMBL/GenBank/DDBJ databases">
        <authorList>
            <person name="Haygood M."/>
            <person name="Podell S."/>
            <person name="Anderson C."/>
            <person name="Hopkinson B."/>
            <person name="Roe K."/>
            <person name="Barbeau K."/>
            <person name="Gaasterland T."/>
            <person name="Ferriera S."/>
            <person name="Johnson J."/>
            <person name="Kravitz S."/>
            <person name="Beeson K."/>
            <person name="Sutton G."/>
            <person name="Rogers Y.-H."/>
            <person name="Friedman R."/>
            <person name="Frazier M."/>
            <person name="Venter J.C."/>
        </authorList>
    </citation>
    <scope>NUCLEOTIDE SEQUENCE [LARGE SCALE GENOMIC DNA]</scope>
    <source>
        <strain evidence="3 4">ATCC 23134</strain>
    </source>
</reference>
<dbReference type="PANTHER" id="PTHR48051:SF1">
    <property type="entry name" value="RAS SUPPRESSOR PROTEIN 1"/>
    <property type="match status" value="1"/>
</dbReference>
<dbReference type="SMART" id="SM00369">
    <property type="entry name" value="LRR_TYP"/>
    <property type="match status" value="3"/>
</dbReference>
<organism evidence="3 4">
    <name type="scientific">Microscilla marina ATCC 23134</name>
    <dbReference type="NCBI Taxonomy" id="313606"/>
    <lineage>
        <taxon>Bacteria</taxon>
        <taxon>Pseudomonadati</taxon>
        <taxon>Bacteroidota</taxon>
        <taxon>Cytophagia</taxon>
        <taxon>Cytophagales</taxon>
        <taxon>Microscillaceae</taxon>
        <taxon>Microscilla</taxon>
    </lineage>
</organism>
<dbReference type="Proteomes" id="UP000004095">
    <property type="component" value="Unassembled WGS sequence"/>
</dbReference>
<dbReference type="InterPro" id="IPR001611">
    <property type="entry name" value="Leu-rich_rpt"/>
</dbReference>
<dbReference type="InterPro" id="IPR003591">
    <property type="entry name" value="Leu-rich_rpt_typical-subtyp"/>
</dbReference>
<keyword evidence="1" id="KW-0433">Leucine-rich repeat</keyword>